<protein>
    <submittedName>
        <fullName evidence="2">Uncharacterized protein</fullName>
    </submittedName>
</protein>
<comment type="caution">
    <text evidence="2">The sequence shown here is derived from an EMBL/GenBank/DDBJ whole genome shotgun (WGS) entry which is preliminary data.</text>
</comment>
<gene>
    <name evidence="2" type="ORF">J0656_17265</name>
</gene>
<keyword evidence="3" id="KW-1185">Reference proteome</keyword>
<name>A0ABS3G8M1_9FLAO</name>
<organism evidence="2 3">
    <name type="scientific">Flagellimonas aurea</name>
    <dbReference type="NCBI Taxonomy" id="2915619"/>
    <lineage>
        <taxon>Bacteria</taxon>
        <taxon>Pseudomonadati</taxon>
        <taxon>Bacteroidota</taxon>
        <taxon>Flavobacteriia</taxon>
        <taxon>Flavobacteriales</taxon>
        <taxon>Flavobacteriaceae</taxon>
        <taxon>Flagellimonas</taxon>
    </lineage>
</organism>
<accession>A0ABS3G8M1</accession>
<reference evidence="2 3" key="1">
    <citation type="submission" date="2021-03" db="EMBL/GenBank/DDBJ databases">
        <title>Muricauda lutimaris sp. nov. and Muricauda ruestringensis sp. nov, two marine members of the Flavobacteriaceae isolated from deep sea sediments of Western Pacific.</title>
        <authorList>
            <person name="Zhao S."/>
            <person name="Liu R."/>
        </authorList>
    </citation>
    <scope>NUCLEOTIDE SEQUENCE [LARGE SCALE GENOMIC DNA]</scope>
    <source>
        <strain evidence="2 3">BC31-1-A7</strain>
    </source>
</reference>
<feature type="transmembrane region" description="Helical" evidence="1">
    <location>
        <begin position="234"/>
        <end position="257"/>
    </location>
</feature>
<sequence>MLAQIKNINLLDAKEFAVIGVVLGNPVRFHIGFVRKESGELRLSRTFECSNFLEVQNAIPKKIPVILNFSNKGVINRMVKAQGEYLKQVLFNARPEDFYSYVLHGNEHNFVSICRKEVVDQHIGQLRGAGYHLVDYSIGPFVVGECSGIIEEDKIRTQHGELSFSNGSLVKFEMLSNDAGEGTYTLGNDKVKGGELVWLAAVLNYLHPSERIEYEKGMLWGDKREYKRKKIFELLAVSGLVAFMSALLGSYLLLLYFNKEYVRCEEQLYHFTDNYAQIKKMEEDLANKRFIAENSGVSNKNFLSFYLNELIGTTPSGVLLNHVEVNPLDKKVKSNEPVSLQSNMILVSGETNNSYYVNQWVKQLMTFPWVAKIEIMRLNRIDGDKETFSLKLEID</sequence>
<evidence type="ECO:0000256" key="1">
    <source>
        <dbReference type="SAM" id="Phobius"/>
    </source>
</evidence>
<evidence type="ECO:0000313" key="2">
    <source>
        <dbReference type="EMBL" id="MBO0355771.1"/>
    </source>
</evidence>
<evidence type="ECO:0000313" key="3">
    <source>
        <dbReference type="Proteomes" id="UP000664044"/>
    </source>
</evidence>
<dbReference type="Proteomes" id="UP000664044">
    <property type="component" value="Unassembled WGS sequence"/>
</dbReference>
<keyword evidence="1" id="KW-0812">Transmembrane</keyword>
<proteinExistence type="predicted"/>
<keyword evidence="1" id="KW-0472">Membrane</keyword>
<dbReference type="EMBL" id="JAFLNL010000012">
    <property type="protein sequence ID" value="MBO0355771.1"/>
    <property type="molecule type" value="Genomic_DNA"/>
</dbReference>
<dbReference type="RefSeq" id="WP_207036188.1">
    <property type="nucleotide sequence ID" value="NZ_JAFLNL010000012.1"/>
</dbReference>
<keyword evidence="1" id="KW-1133">Transmembrane helix</keyword>